<dbReference type="InterPro" id="IPR008822">
    <property type="entry name" value="Endonuclease_RusA-like"/>
</dbReference>
<dbReference type="GO" id="GO:0006310">
    <property type="term" value="P:DNA recombination"/>
    <property type="evidence" value="ECO:0007669"/>
    <property type="project" value="InterPro"/>
</dbReference>
<dbReference type="EMBL" id="MH976515">
    <property type="protein sequence ID" value="AYR03227.1"/>
    <property type="molecule type" value="Genomic_DNA"/>
</dbReference>
<dbReference type="InterPro" id="IPR036614">
    <property type="entry name" value="RusA-like_sf"/>
</dbReference>
<dbReference type="GO" id="GO:0006281">
    <property type="term" value="P:DNA repair"/>
    <property type="evidence" value="ECO:0007669"/>
    <property type="project" value="InterPro"/>
</dbReference>
<dbReference type="Pfam" id="PF05866">
    <property type="entry name" value="RusA"/>
    <property type="match status" value="1"/>
</dbReference>
<gene>
    <name evidence="1" type="primary">83</name>
    <name evidence="1" type="ORF">SEA_OCTOBIEN14_83</name>
</gene>
<keyword evidence="2" id="KW-1185">Reference proteome</keyword>
<reference evidence="1 2" key="1">
    <citation type="submission" date="2018-09" db="EMBL/GenBank/DDBJ databases">
        <authorList>
            <person name="Amanuel B.M."/>
            <person name="Anspach C.J."/>
            <person name="Chiquito R.J."/>
            <person name="Gales J.M."/>
            <person name="Hall T."/>
            <person name="Hotaki K."/>
            <person name="Lozano B."/>
            <person name="Mugisha B."/>
            <person name="Fogarty M.P."/>
            <person name="Leadon S.A."/>
            <person name="Molloy S.D."/>
            <person name="Garlena R.A."/>
            <person name="Russell D.A."/>
            <person name="Pope W.H."/>
            <person name="Jacobs-Sera D."/>
            <person name="Hatfull G.F."/>
        </authorList>
    </citation>
    <scope>NUCLEOTIDE SEQUENCE [LARGE SCALE GENOMIC DNA]</scope>
</reference>
<accession>A0A3G3MAS2</accession>
<dbReference type="SUPFAM" id="SSF103084">
    <property type="entry name" value="Holliday junction resolvase RusA"/>
    <property type="match status" value="1"/>
</dbReference>
<evidence type="ECO:0000313" key="1">
    <source>
        <dbReference type="EMBL" id="AYR03227.1"/>
    </source>
</evidence>
<dbReference type="GeneID" id="70080868"/>
<dbReference type="Gene3D" id="3.30.1330.70">
    <property type="entry name" value="Holliday junction resolvase RusA"/>
    <property type="match status" value="1"/>
</dbReference>
<dbReference type="GO" id="GO:0000287">
    <property type="term" value="F:magnesium ion binding"/>
    <property type="evidence" value="ECO:0007669"/>
    <property type="project" value="InterPro"/>
</dbReference>
<dbReference type="RefSeq" id="YP_010246328.1">
    <property type="nucleotide sequence ID" value="NC_060134.1"/>
</dbReference>
<organism evidence="1 2">
    <name type="scientific">Gordonia phage Octobien14</name>
    <dbReference type="NCBI Taxonomy" id="2483673"/>
    <lineage>
        <taxon>Viruses</taxon>
        <taxon>Duplodnaviria</taxon>
        <taxon>Heunggongvirae</taxon>
        <taxon>Uroviricota</taxon>
        <taxon>Caudoviricetes</taxon>
        <taxon>Deeyouvirinae</taxon>
        <taxon>Octobienvirus</taxon>
        <taxon>Octobienvirus octobien14</taxon>
    </lineage>
</organism>
<dbReference type="KEGG" id="vg:70080868"/>
<proteinExistence type="predicted"/>
<dbReference type="Proteomes" id="UP000280547">
    <property type="component" value="Segment"/>
</dbReference>
<sequence>MTLTVFVPGEPAPQGSKKHVGRGIMVEASKKLAPWRKQVASVVGSAYTGELVEGPVEGSLMFVMPRPKYLAKKATPLHIKRPDVDKLTRAVLDGITGVYLKDDSQAYKLLVEKRTAELDEEPGVHIDLKETI</sequence>
<evidence type="ECO:0000313" key="2">
    <source>
        <dbReference type="Proteomes" id="UP000280547"/>
    </source>
</evidence>
<protein>
    <submittedName>
        <fullName evidence="1">RusA-like resolvase</fullName>
    </submittedName>
</protein>
<name>A0A3G3MAS2_9CAUD</name>